<dbReference type="eggNOG" id="KOG4197">
    <property type="taxonomic scope" value="Eukaryota"/>
</dbReference>
<reference evidence="4" key="3">
    <citation type="submission" date="2015-04" db="UniProtKB">
        <authorList>
            <consortium name="EnsemblPlants"/>
        </authorList>
    </citation>
    <scope>IDENTIFICATION</scope>
</reference>
<dbReference type="PANTHER" id="PTHR31891:SF1">
    <property type="entry name" value="FORMAMIDASE C869.04-RELATED"/>
    <property type="match status" value="1"/>
</dbReference>
<dbReference type="InterPro" id="IPR004304">
    <property type="entry name" value="FmdA_AmdA"/>
</dbReference>
<dbReference type="Gramene" id="LPERR01G27550.2">
    <property type="protein sequence ID" value="LPERR01G27550.2"/>
    <property type="gene ID" value="LPERR01G27550"/>
</dbReference>
<dbReference type="Pfam" id="PF01535">
    <property type="entry name" value="PPR"/>
    <property type="match status" value="1"/>
</dbReference>
<feature type="repeat" description="PPR" evidence="3">
    <location>
        <begin position="183"/>
        <end position="217"/>
    </location>
</feature>
<evidence type="ECO:0000256" key="1">
    <source>
        <dbReference type="ARBA" id="ARBA00022737"/>
    </source>
</evidence>
<dbReference type="Gene3D" id="1.25.40.10">
    <property type="entry name" value="Tetratricopeptide repeat domain"/>
    <property type="match status" value="3"/>
</dbReference>
<accession>A0A0D9V631</accession>
<dbReference type="Pfam" id="PF20431">
    <property type="entry name" value="E_motif"/>
    <property type="match status" value="1"/>
</dbReference>
<evidence type="ECO:0000256" key="3">
    <source>
        <dbReference type="PROSITE-ProRule" id="PRU00708"/>
    </source>
</evidence>
<dbReference type="Pfam" id="PF03069">
    <property type="entry name" value="FmdA_AmdA"/>
    <property type="match status" value="1"/>
</dbReference>
<dbReference type="FunFam" id="1.25.40.10:FF:001204">
    <property type="entry name" value="Pentatricopeptide (PPR) repeat protein-like"/>
    <property type="match status" value="1"/>
</dbReference>
<protein>
    <recommendedName>
        <fullName evidence="6">Formamidase</fullName>
    </recommendedName>
</protein>
<dbReference type="Proteomes" id="UP000032180">
    <property type="component" value="Chromosome 1"/>
</dbReference>
<dbReference type="NCBIfam" id="TIGR00756">
    <property type="entry name" value="PPR"/>
    <property type="match status" value="2"/>
</dbReference>
<evidence type="ECO:0000313" key="4">
    <source>
        <dbReference type="EnsemblPlants" id="LPERR01G27550.2"/>
    </source>
</evidence>
<dbReference type="Pfam" id="PF13812">
    <property type="entry name" value="PPR_3"/>
    <property type="match status" value="1"/>
</dbReference>
<dbReference type="AlphaFoldDB" id="A0A0D9V631"/>
<evidence type="ECO:0000256" key="2">
    <source>
        <dbReference type="ARBA" id="ARBA00022946"/>
    </source>
</evidence>
<dbReference type="InterPro" id="IPR046848">
    <property type="entry name" value="E_motif"/>
</dbReference>
<feature type="repeat" description="PPR" evidence="3">
    <location>
        <begin position="284"/>
        <end position="318"/>
    </location>
</feature>
<sequence>MTADLPPPLRPSTAPLLATSATRTLHAINTSTSASALAPIRRSILGDPALLRNTTVVSAFFLACGRLRHLDPALSLFASHPRPHVFVFNALLRSLGPGPASASPLPLFRHLLGLGVRPNRYTFPLLLTSMSSLLELRAVHCQVVKSGFAPDLHVRNALLARYAVCDPDLARAEQLFDEMPHPDVVAWTTMITSYRNRGRTFHALATFRRMLAASVAPNRITMVTALGACADRCAVDTGIWIHEYVQKQGWEMDVVLGTALVDMYGKCGKVLDGLRLFSNMPNKNVYTWNSIIGALALAQDGKRALQLFSRMQDDDVRPDAVTLICVLCACAHAGFVDIGRKIFNLIIQGEYGFQPGIKHFGCMVDLLSRCGYLDDAFRVVETMPSQPNAVIWGLLLRGCKVRGDSQLSEHVTMRLVELEPWNASHYVLLSNLYAETGRWQEAQAILQWMKKKGLRKDAGWTLRMLEDRPKKYTADGYLLEYVEYITYLMRWSNMAPPTPRLVVPVDVGKKPWEQKVPLHNRWHPDIPPVADVIEGELFRVEMVDWTGGRVNDDNSADDIKFLDLTITHYLSGPLRVVDAEGVPASPGDLLVVEICNLGPLPGDEWGYTAIFEKENGGGFLTDHFPSARKAIWYFEGIYAYSPQIPGLTHPGIVGTAPSAELLNIWNEREKVLTETGHESLKLCEVLHQRPLANLPTPENCLLGKIQEGTAEWHKIANEAARTIPGRENGGNCDIKNLSRGSKVYLPVFVDGANLSTGDMHFSQGDGEVSFCGAIEMSGFLELKCEIIRGGMKEYLTPIGPTPLHVNPIFDIGPVEPRFSDWLVFEGISVDESGKQHFLDASVAYKRAVLNAIEYLSRFGYSKEQVYLLLSCCPCEGRISGIVDAPNAVATLAIPTAIFDQDVKPKRLSGKQGPKLRRLPDVLRCSSDEHLPVAQDPSDTRAP</sequence>
<organism evidence="4 5">
    <name type="scientific">Leersia perrieri</name>
    <dbReference type="NCBI Taxonomy" id="77586"/>
    <lineage>
        <taxon>Eukaryota</taxon>
        <taxon>Viridiplantae</taxon>
        <taxon>Streptophyta</taxon>
        <taxon>Embryophyta</taxon>
        <taxon>Tracheophyta</taxon>
        <taxon>Spermatophyta</taxon>
        <taxon>Magnoliopsida</taxon>
        <taxon>Liliopsida</taxon>
        <taxon>Poales</taxon>
        <taxon>Poaceae</taxon>
        <taxon>BOP clade</taxon>
        <taxon>Oryzoideae</taxon>
        <taxon>Oryzeae</taxon>
        <taxon>Oryzinae</taxon>
        <taxon>Leersia</taxon>
    </lineage>
</organism>
<dbReference type="EnsemblPlants" id="LPERR01G27550.2">
    <property type="protein sequence ID" value="LPERR01G27550.2"/>
    <property type="gene ID" value="LPERR01G27550"/>
</dbReference>
<reference evidence="5" key="2">
    <citation type="submission" date="2013-12" db="EMBL/GenBank/DDBJ databases">
        <authorList>
            <person name="Yu Y."/>
            <person name="Lee S."/>
            <person name="de Baynast K."/>
            <person name="Wissotski M."/>
            <person name="Liu L."/>
            <person name="Talag J."/>
            <person name="Goicoechea J."/>
            <person name="Angelova A."/>
            <person name="Jetty R."/>
            <person name="Kudrna D."/>
            <person name="Golser W."/>
            <person name="Rivera L."/>
            <person name="Zhang J."/>
            <person name="Wing R."/>
        </authorList>
    </citation>
    <scope>NUCLEOTIDE SEQUENCE</scope>
</reference>
<dbReference type="InterPro" id="IPR054833">
    <property type="entry name" value="FormamaseFmdA"/>
</dbReference>
<proteinExistence type="predicted"/>
<keyword evidence="1" id="KW-0677">Repeat</keyword>
<reference evidence="4 5" key="1">
    <citation type="submission" date="2012-08" db="EMBL/GenBank/DDBJ databases">
        <title>Oryza genome evolution.</title>
        <authorList>
            <person name="Wing R.A."/>
        </authorList>
    </citation>
    <scope>NUCLEOTIDE SEQUENCE</scope>
</reference>
<keyword evidence="5" id="KW-1185">Reference proteome</keyword>
<dbReference type="SUPFAM" id="SSF141130">
    <property type="entry name" value="Acetamidase/Formamidase-like"/>
    <property type="match status" value="1"/>
</dbReference>
<feature type="repeat" description="PPR" evidence="3">
    <location>
        <begin position="422"/>
        <end position="456"/>
    </location>
</feature>
<dbReference type="Pfam" id="PF13041">
    <property type="entry name" value="PPR_2"/>
    <property type="match status" value="1"/>
</dbReference>
<dbReference type="InterPro" id="IPR002885">
    <property type="entry name" value="PPR_rpt"/>
</dbReference>
<dbReference type="GO" id="GO:0016811">
    <property type="term" value="F:hydrolase activity, acting on carbon-nitrogen (but not peptide) bonds, in linear amides"/>
    <property type="evidence" value="ECO:0007669"/>
    <property type="project" value="InterPro"/>
</dbReference>
<dbReference type="STRING" id="77586.A0A0D9V631"/>
<name>A0A0D9V631_9ORYZ</name>
<evidence type="ECO:0000313" key="5">
    <source>
        <dbReference type="Proteomes" id="UP000032180"/>
    </source>
</evidence>
<dbReference type="Gene3D" id="2.60.120.580">
    <property type="entry name" value="Acetamidase/Formamidase-like domains"/>
    <property type="match status" value="1"/>
</dbReference>
<dbReference type="InterPro" id="IPR011990">
    <property type="entry name" value="TPR-like_helical_dom_sf"/>
</dbReference>
<evidence type="ECO:0008006" key="6">
    <source>
        <dbReference type="Google" id="ProtNLM"/>
    </source>
</evidence>
<dbReference type="NCBIfam" id="NF045496">
    <property type="entry name" value="FormamaseFmdA"/>
    <property type="match status" value="1"/>
</dbReference>
<dbReference type="PANTHER" id="PTHR31891">
    <property type="entry name" value="FORMAMIDASE C869.04-RELATED"/>
    <property type="match status" value="1"/>
</dbReference>
<dbReference type="PROSITE" id="PS51375">
    <property type="entry name" value="PPR"/>
    <property type="match status" value="3"/>
</dbReference>
<keyword evidence="2" id="KW-0809">Transit peptide</keyword>